<dbReference type="GO" id="GO:0003700">
    <property type="term" value="F:DNA-binding transcription factor activity"/>
    <property type="evidence" value="ECO:0007669"/>
    <property type="project" value="TreeGrafter"/>
</dbReference>
<dbReference type="InterPro" id="IPR050807">
    <property type="entry name" value="TransReg_Diox_bact_type"/>
</dbReference>
<dbReference type="PROSITE" id="PS50943">
    <property type="entry name" value="HTH_CROC1"/>
    <property type="match status" value="1"/>
</dbReference>
<dbReference type="SMART" id="SM00530">
    <property type="entry name" value="HTH_XRE"/>
    <property type="match status" value="1"/>
</dbReference>
<reference evidence="3" key="1">
    <citation type="submission" date="2020-08" db="EMBL/GenBank/DDBJ databases">
        <title>Genome public.</title>
        <authorList>
            <person name="Liu C."/>
            <person name="Sun Q."/>
        </authorList>
    </citation>
    <scope>NUCLEOTIDE SEQUENCE</scope>
    <source>
        <strain evidence="3">BX7</strain>
    </source>
</reference>
<comment type="caution">
    <text evidence="3">The sequence shown here is derived from an EMBL/GenBank/DDBJ whole genome shotgun (WGS) entry which is preliminary data.</text>
</comment>
<dbReference type="SUPFAM" id="SSF47413">
    <property type="entry name" value="lambda repressor-like DNA-binding domains"/>
    <property type="match status" value="1"/>
</dbReference>
<organism evidence="3 4">
    <name type="scientific">Feifania hominis</name>
    <dbReference type="NCBI Taxonomy" id="2763660"/>
    <lineage>
        <taxon>Bacteria</taxon>
        <taxon>Bacillati</taxon>
        <taxon>Bacillota</taxon>
        <taxon>Clostridia</taxon>
        <taxon>Eubacteriales</taxon>
        <taxon>Feifaniaceae</taxon>
        <taxon>Feifania</taxon>
    </lineage>
</organism>
<name>A0A926HTL7_9FIRM</name>
<feature type="domain" description="HTH cro/C1-type" evidence="2">
    <location>
        <begin position="12"/>
        <end position="66"/>
    </location>
</feature>
<protein>
    <submittedName>
        <fullName evidence="3">Helix-turn-helix transcriptional regulator</fullName>
    </submittedName>
</protein>
<dbReference type="Proteomes" id="UP000620366">
    <property type="component" value="Unassembled WGS sequence"/>
</dbReference>
<dbReference type="RefSeq" id="WP_249299755.1">
    <property type="nucleotide sequence ID" value="NZ_JACRSP010000002.1"/>
</dbReference>
<sequence>MGIDYGAIGQRVQRRRKALGKTQDYLAEALMVSVGYISQIERGVTRVNLETLAKIAQVLGCEITDLLSGVSTPRESYMLGELENLVRRMSPGQRRMLAQIADILLTEEEKMKK</sequence>
<keyword evidence="1" id="KW-0238">DNA-binding</keyword>
<gene>
    <name evidence="3" type="ORF">H8695_04755</name>
</gene>
<dbReference type="EMBL" id="JACRSP010000002">
    <property type="protein sequence ID" value="MBC8535999.1"/>
    <property type="molecule type" value="Genomic_DNA"/>
</dbReference>
<keyword evidence="4" id="KW-1185">Reference proteome</keyword>
<dbReference type="InterPro" id="IPR010982">
    <property type="entry name" value="Lambda_DNA-bd_dom_sf"/>
</dbReference>
<dbReference type="InterPro" id="IPR001387">
    <property type="entry name" value="Cro/C1-type_HTH"/>
</dbReference>
<accession>A0A926HTL7</accession>
<evidence type="ECO:0000313" key="3">
    <source>
        <dbReference type="EMBL" id="MBC8535999.1"/>
    </source>
</evidence>
<evidence type="ECO:0000313" key="4">
    <source>
        <dbReference type="Proteomes" id="UP000620366"/>
    </source>
</evidence>
<proteinExistence type="predicted"/>
<dbReference type="Pfam" id="PF01381">
    <property type="entry name" value="HTH_3"/>
    <property type="match status" value="1"/>
</dbReference>
<dbReference type="PANTHER" id="PTHR46797">
    <property type="entry name" value="HTH-TYPE TRANSCRIPTIONAL REGULATOR"/>
    <property type="match status" value="1"/>
</dbReference>
<evidence type="ECO:0000259" key="2">
    <source>
        <dbReference type="PROSITE" id="PS50943"/>
    </source>
</evidence>
<dbReference type="PANTHER" id="PTHR46797:SF1">
    <property type="entry name" value="METHYLPHOSPHONATE SYNTHASE"/>
    <property type="match status" value="1"/>
</dbReference>
<dbReference type="GO" id="GO:0005829">
    <property type="term" value="C:cytosol"/>
    <property type="evidence" value="ECO:0007669"/>
    <property type="project" value="TreeGrafter"/>
</dbReference>
<dbReference type="CDD" id="cd00093">
    <property type="entry name" value="HTH_XRE"/>
    <property type="match status" value="1"/>
</dbReference>
<dbReference type="GO" id="GO:0003677">
    <property type="term" value="F:DNA binding"/>
    <property type="evidence" value="ECO:0007669"/>
    <property type="project" value="UniProtKB-KW"/>
</dbReference>
<evidence type="ECO:0000256" key="1">
    <source>
        <dbReference type="ARBA" id="ARBA00023125"/>
    </source>
</evidence>
<dbReference type="AlphaFoldDB" id="A0A926HTL7"/>
<dbReference type="Gene3D" id="1.10.260.40">
    <property type="entry name" value="lambda repressor-like DNA-binding domains"/>
    <property type="match status" value="1"/>
</dbReference>